<dbReference type="Pfam" id="PF09148">
    <property type="entry name" value="DUF1934"/>
    <property type="match status" value="1"/>
</dbReference>
<dbReference type="InterPro" id="IPR012674">
    <property type="entry name" value="Calycin"/>
</dbReference>
<gene>
    <name evidence="1" type="ORF">HNQ45_000834</name>
</gene>
<dbReference type="RefSeq" id="WP_183673737.1">
    <property type="nucleotide sequence ID" value="NZ_CBCRYX010000006.1"/>
</dbReference>
<dbReference type="Proteomes" id="UP000579136">
    <property type="component" value="Unassembled WGS sequence"/>
</dbReference>
<name>A0A9Q2CZT3_9STAP</name>
<dbReference type="EMBL" id="JACHHF010000004">
    <property type="protein sequence ID" value="MBB5175950.1"/>
    <property type="molecule type" value="Genomic_DNA"/>
</dbReference>
<reference evidence="1 2" key="1">
    <citation type="submission" date="2020-08" db="EMBL/GenBank/DDBJ databases">
        <title>Genomic Encyclopedia of Type Strains, Phase IV (KMG-IV): sequencing the most valuable type-strain genomes for metagenomic binning, comparative biology and taxonomic classification.</title>
        <authorList>
            <person name="Goeker M."/>
        </authorList>
    </citation>
    <scope>NUCLEOTIDE SEQUENCE [LARGE SCALE GENOMIC DNA]</scope>
    <source>
        <strain evidence="1 2">DSM 19163</strain>
    </source>
</reference>
<protein>
    <submittedName>
        <fullName evidence="1">Uncharacterized beta-barrel protein YwiB (DUF1934 family)</fullName>
    </submittedName>
</protein>
<dbReference type="Gene3D" id="2.40.128.20">
    <property type="match status" value="1"/>
</dbReference>
<dbReference type="AlphaFoldDB" id="A0A9Q2CZT3"/>
<keyword evidence="2" id="KW-1185">Reference proteome</keyword>
<comment type="caution">
    <text evidence="1">The sequence shown here is derived from an EMBL/GenBank/DDBJ whole genome shotgun (WGS) entry which is preliminary data.</text>
</comment>
<sequence length="127" mass="15289">MYQLKQTIQSKHNNEKFSQRVQVERIEKGNRTYLKYDETMQDETVSVVLSIEENVVRIMRKGPMTMNFKFVEGVNTDTVYETVAGRHRFNIYTTDIQLKDEEIYIRYKLYEADELLGSYEYHLKKEE</sequence>
<accession>A0A9Q2CZT3</accession>
<dbReference type="SUPFAM" id="SSF50814">
    <property type="entry name" value="Lipocalins"/>
    <property type="match status" value="1"/>
</dbReference>
<dbReference type="InterPro" id="IPR015231">
    <property type="entry name" value="DUF1934"/>
</dbReference>
<proteinExistence type="predicted"/>
<evidence type="ECO:0000313" key="2">
    <source>
        <dbReference type="Proteomes" id="UP000579136"/>
    </source>
</evidence>
<evidence type="ECO:0000313" key="1">
    <source>
        <dbReference type="EMBL" id="MBB5175950.1"/>
    </source>
</evidence>
<organism evidence="1 2">
    <name type="scientific">Nosocomiicoccus ampullae</name>
    <dbReference type="NCBI Taxonomy" id="489910"/>
    <lineage>
        <taxon>Bacteria</taxon>
        <taxon>Bacillati</taxon>
        <taxon>Bacillota</taxon>
        <taxon>Bacilli</taxon>
        <taxon>Bacillales</taxon>
        <taxon>Staphylococcaceae</taxon>
        <taxon>Nosocomiicoccus</taxon>
    </lineage>
</organism>